<protein>
    <submittedName>
        <fullName evidence="6">GTPase IMAP family member 4-like</fullName>
    </submittedName>
</protein>
<keyword evidence="3" id="KW-0342">GTP-binding</keyword>
<evidence type="ECO:0000313" key="7">
    <source>
        <dbReference type="Proteomes" id="UP000752171"/>
    </source>
</evidence>
<dbReference type="PROSITE" id="PS51720">
    <property type="entry name" value="G_AIG1"/>
    <property type="match status" value="1"/>
</dbReference>
<dbReference type="GO" id="GO:0005525">
    <property type="term" value="F:GTP binding"/>
    <property type="evidence" value="ECO:0007669"/>
    <property type="project" value="UniProtKB-KW"/>
</dbReference>
<dbReference type="AlphaFoldDB" id="A0A8T2LVD8"/>
<dbReference type="Proteomes" id="UP000752171">
    <property type="component" value="Unassembled WGS sequence"/>
</dbReference>
<evidence type="ECO:0000256" key="3">
    <source>
        <dbReference type="ARBA" id="ARBA00023134"/>
    </source>
</evidence>
<dbReference type="FunFam" id="3.40.50.300:FF:001809">
    <property type="entry name" value="Si:ch1073-365p7.2"/>
    <property type="match status" value="1"/>
</dbReference>
<evidence type="ECO:0000259" key="5">
    <source>
        <dbReference type="PROSITE" id="PS51720"/>
    </source>
</evidence>
<organism evidence="6 7">
    <name type="scientific">Astyanax mexicanus</name>
    <name type="common">Blind cave fish</name>
    <name type="synonym">Astyanax fasciatus mexicanus</name>
    <dbReference type="NCBI Taxonomy" id="7994"/>
    <lineage>
        <taxon>Eukaryota</taxon>
        <taxon>Metazoa</taxon>
        <taxon>Chordata</taxon>
        <taxon>Craniata</taxon>
        <taxon>Vertebrata</taxon>
        <taxon>Euteleostomi</taxon>
        <taxon>Actinopterygii</taxon>
        <taxon>Neopterygii</taxon>
        <taxon>Teleostei</taxon>
        <taxon>Ostariophysi</taxon>
        <taxon>Characiformes</taxon>
        <taxon>Characoidei</taxon>
        <taxon>Acestrorhamphidae</taxon>
        <taxon>Acestrorhamphinae</taxon>
        <taxon>Astyanax</taxon>
    </lineage>
</organism>
<comment type="caution">
    <text evidence="6">The sequence shown here is derived from an EMBL/GenBank/DDBJ whole genome shotgun (WGS) entry which is preliminary data.</text>
</comment>
<dbReference type="PANTHER" id="PTHR10903">
    <property type="entry name" value="GTPASE, IMAP FAMILY MEMBER-RELATED"/>
    <property type="match status" value="1"/>
</dbReference>
<comment type="similarity">
    <text evidence="1">Belongs to the TRAFAC class TrmE-Era-EngA-EngB-Septin-like GTPase superfamily. AIG1/Toc34/Toc159-like paraseptin GTPase family. IAN subfamily.</text>
</comment>
<evidence type="ECO:0000256" key="2">
    <source>
        <dbReference type="ARBA" id="ARBA00022741"/>
    </source>
</evidence>
<name>A0A8T2LVD8_ASTMX</name>
<feature type="domain" description="AIG1-type G" evidence="5">
    <location>
        <begin position="21"/>
        <end position="217"/>
    </location>
</feature>
<dbReference type="Gene3D" id="3.40.50.300">
    <property type="entry name" value="P-loop containing nucleotide triphosphate hydrolases"/>
    <property type="match status" value="1"/>
</dbReference>
<dbReference type="PANTHER" id="PTHR10903:SF107">
    <property type="entry name" value="GTPASE IMAP FAMILY MEMBER 4-LIKE-RELATED"/>
    <property type="match status" value="1"/>
</dbReference>
<gene>
    <name evidence="6" type="primary">GIMAP9</name>
    <name evidence="6" type="ORF">AMEX_G10545</name>
</gene>
<dbReference type="SUPFAM" id="SSF52540">
    <property type="entry name" value="P-loop containing nucleoside triphosphate hydrolases"/>
    <property type="match status" value="1"/>
</dbReference>
<keyword evidence="2" id="KW-0547">Nucleotide-binding</keyword>
<dbReference type="InterPro" id="IPR006703">
    <property type="entry name" value="G_AIG1"/>
</dbReference>
<reference evidence="6 7" key="1">
    <citation type="submission" date="2021-07" db="EMBL/GenBank/DDBJ databases">
        <authorList>
            <person name="Imarazene B."/>
            <person name="Zahm M."/>
            <person name="Klopp C."/>
            <person name="Cabau C."/>
            <person name="Beille S."/>
            <person name="Jouanno E."/>
            <person name="Castinel A."/>
            <person name="Lluch J."/>
            <person name="Gil L."/>
            <person name="Kuchtly C."/>
            <person name="Lopez Roques C."/>
            <person name="Donnadieu C."/>
            <person name="Parrinello H."/>
            <person name="Journot L."/>
            <person name="Du K."/>
            <person name="Schartl M."/>
            <person name="Retaux S."/>
            <person name="Guiguen Y."/>
        </authorList>
    </citation>
    <scope>NUCLEOTIDE SEQUENCE [LARGE SCALE GENOMIC DNA]</scope>
    <source>
        <strain evidence="6">Pach_M1</strain>
        <tissue evidence="6">Testis</tissue>
    </source>
</reference>
<dbReference type="Pfam" id="PF04548">
    <property type="entry name" value="AIG1"/>
    <property type="match status" value="1"/>
</dbReference>
<evidence type="ECO:0000256" key="1">
    <source>
        <dbReference type="ARBA" id="ARBA00008535"/>
    </source>
</evidence>
<proteinExistence type="inferred from homology"/>
<accession>A0A8T2LVD8</accession>
<sequence length="269" mass="30834">MHFQLTNFSTSASPEHDISGTGPVRLLLIGPKRAGRSSVGNTLLGGLSFDTWGGSSTTVAHGSFDGRQLTVVDTYGWGTEENNVPKKEKLELLNSLSLCDPGPQALLLVLPLLQFTRSDRTALQKRMELLTEGVWRHTMVVFTLGDRLQGQMIQEFLQQGGEHMDWLLTKCRYRYRVLNNKTPFDRAQVSGLLDRVEDMLMENGYWHFSLHMYRRLEEEWNRREKEILEAMEKEKEKEKGRRETSLPIYQKRTALTIGNDELLKVVNHG</sequence>
<dbReference type="InterPro" id="IPR027417">
    <property type="entry name" value="P-loop_NTPase"/>
</dbReference>
<dbReference type="InterPro" id="IPR045058">
    <property type="entry name" value="GIMA/IAN/Toc"/>
</dbReference>
<evidence type="ECO:0000256" key="4">
    <source>
        <dbReference type="SAM" id="Coils"/>
    </source>
</evidence>
<evidence type="ECO:0000313" key="6">
    <source>
        <dbReference type="EMBL" id="KAG9273792.1"/>
    </source>
</evidence>
<keyword evidence="4" id="KW-0175">Coiled coil</keyword>
<feature type="coiled-coil region" evidence="4">
    <location>
        <begin position="213"/>
        <end position="241"/>
    </location>
</feature>
<dbReference type="EMBL" id="JAICCE010000008">
    <property type="protein sequence ID" value="KAG9273792.1"/>
    <property type="molecule type" value="Genomic_DNA"/>
</dbReference>